<evidence type="ECO:0000313" key="1">
    <source>
        <dbReference type="EMBL" id="KAF2076213.1"/>
    </source>
</evidence>
<proteinExistence type="predicted"/>
<gene>
    <name evidence="1" type="ORF">CYY_002454</name>
</gene>
<dbReference type="EMBL" id="AJWJ01000068">
    <property type="protein sequence ID" value="KAF2076213.1"/>
    <property type="molecule type" value="Genomic_DNA"/>
</dbReference>
<dbReference type="AlphaFoldDB" id="A0A8J4V2M2"/>
<sequence>MFRSFISRVNSKTLTSTSEGVLLSKSGSSRMIGSGFYKTSEEMAKLKKQDLSDEQVNEIIRKAEHDKEVEHFNVVVTPEENHERNVYKANKKIGKMVPKDVEKFD</sequence>
<accession>A0A8J4V2M2</accession>
<organism evidence="1 2">
    <name type="scientific">Polysphondylium violaceum</name>
    <dbReference type="NCBI Taxonomy" id="133409"/>
    <lineage>
        <taxon>Eukaryota</taxon>
        <taxon>Amoebozoa</taxon>
        <taxon>Evosea</taxon>
        <taxon>Eumycetozoa</taxon>
        <taxon>Dictyostelia</taxon>
        <taxon>Dictyosteliales</taxon>
        <taxon>Dictyosteliaceae</taxon>
        <taxon>Polysphondylium</taxon>
    </lineage>
</organism>
<protein>
    <submittedName>
        <fullName evidence="1">Uncharacterized protein</fullName>
    </submittedName>
</protein>
<reference evidence="1" key="1">
    <citation type="submission" date="2020-01" db="EMBL/GenBank/DDBJ databases">
        <title>Development of genomics and gene disruption for Polysphondylium violaceum indicates a role for the polyketide synthase stlB in stalk morphogenesis.</title>
        <authorList>
            <person name="Narita B."/>
            <person name="Kawabe Y."/>
            <person name="Kin K."/>
            <person name="Saito T."/>
            <person name="Gibbs R."/>
            <person name="Kuspa A."/>
            <person name="Muzny D."/>
            <person name="Queller D."/>
            <person name="Richards S."/>
            <person name="Strassman J."/>
            <person name="Sucgang R."/>
            <person name="Worley K."/>
            <person name="Schaap P."/>
        </authorList>
    </citation>
    <scope>NUCLEOTIDE SEQUENCE</scope>
    <source>
        <strain evidence="1">QSvi11</strain>
    </source>
</reference>
<name>A0A8J4V2M2_9MYCE</name>
<evidence type="ECO:0000313" key="2">
    <source>
        <dbReference type="Proteomes" id="UP000695562"/>
    </source>
</evidence>
<dbReference type="OrthoDB" id="19635at2759"/>
<keyword evidence="2" id="KW-1185">Reference proteome</keyword>
<dbReference type="Proteomes" id="UP000695562">
    <property type="component" value="Unassembled WGS sequence"/>
</dbReference>
<comment type="caution">
    <text evidence="1">The sequence shown here is derived from an EMBL/GenBank/DDBJ whole genome shotgun (WGS) entry which is preliminary data.</text>
</comment>